<dbReference type="InterPro" id="IPR027417">
    <property type="entry name" value="P-loop_NTPase"/>
</dbReference>
<gene>
    <name evidence="4" type="ORF">P4S50_01295</name>
</gene>
<keyword evidence="1" id="KW-0547">Nucleotide-binding</keyword>
<dbReference type="InterPro" id="IPR003439">
    <property type="entry name" value="ABC_transporter-like_ATP-bd"/>
</dbReference>
<reference evidence="4 5" key="1">
    <citation type="submission" date="2023-03" db="EMBL/GenBank/DDBJ databases">
        <title>Complete genome sequence of Tepidibacter sp. SWIR-1, isolated from a deep-sea hydrothermal vent.</title>
        <authorList>
            <person name="Li X."/>
        </authorList>
    </citation>
    <scope>NUCLEOTIDE SEQUENCE [LARGE SCALE GENOMIC DNA]</scope>
    <source>
        <strain evidence="4 5">SWIR-1</strain>
    </source>
</reference>
<organism evidence="4 5">
    <name type="scientific">Tepidibacter hydrothermalis</name>
    <dbReference type="NCBI Taxonomy" id="3036126"/>
    <lineage>
        <taxon>Bacteria</taxon>
        <taxon>Bacillati</taxon>
        <taxon>Bacillota</taxon>
        <taxon>Clostridia</taxon>
        <taxon>Peptostreptococcales</taxon>
        <taxon>Peptostreptococcaceae</taxon>
        <taxon>Tepidibacter</taxon>
    </lineage>
</organism>
<protein>
    <submittedName>
        <fullName evidence="4">ATP-binding cassette domain-containing protein</fullName>
    </submittedName>
</protein>
<keyword evidence="5" id="KW-1185">Reference proteome</keyword>
<evidence type="ECO:0000256" key="1">
    <source>
        <dbReference type="ARBA" id="ARBA00022741"/>
    </source>
</evidence>
<feature type="domain" description="ABC transporter" evidence="3">
    <location>
        <begin position="2"/>
        <end position="249"/>
    </location>
</feature>
<evidence type="ECO:0000259" key="3">
    <source>
        <dbReference type="PROSITE" id="PS50893"/>
    </source>
</evidence>
<dbReference type="InterPro" id="IPR003593">
    <property type="entry name" value="AAA+_ATPase"/>
</dbReference>
<evidence type="ECO:0000313" key="5">
    <source>
        <dbReference type="Proteomes" id="UP001222800"/>
    </source>
</evidence>
<dbReference type="PANTHER" id="PTHR24220:SF692">
    <property type="entry name" value="ABC TRANSPORTER DOMAIN-CONTAINING PROTEIN"/>
    <property type="match status" value="1"/>
</dbReference>
<dbReference type="PANTHER" id="PTHR24220">
    <property type="entry name" value="IMPORT ATP-BINDING PROTEIN"/>
    <property type="match status" value="1"/>
</dbReference>
<keyword evidence="2 4" id="KW-0067">ATP-binding</keyword>
<dbReference type="InterPro" id="IPR017871">
    <property type="entry name" value="ABC_transporter-like_CS"/>
</dbReference>
<dbReference type="EMBL" id="CP120733">
    <property type="protein sequence ID" value="WFD10738.1"/>
    <property type="molecule type" value="Genomic_DNA"/>
</dbReference>
<name>A0ABY8EIQ5_9FIRM</name>
<proteinExistence type="predicted"/>
<dbReference type="Proteomes" id="UP001222800">
    <property type="component" value="Chromosome"/>
</dbReference>
<dbReference type="InterPro" id="IPR015854">
    <property type="entry name" value="ABC_transpr_LolD-like"/>
</dbReference>
<dbReference type="Gene3D" id="3.40.50.300">
    <property type="entry name" value="P-loop containing nucleotide triphosphate hydrolases"/>
    <property type="match status" value="1"/>
</dbReference>
<dbReference type="RefSeq" id="WP_277732705.1">
    <property type="nucleotide sequence ID" value="NZ_CP120733.1"/>
</dbReference>
<evidence type="ECO:0000256" key="2">
    <source>
        <dbReference type="ARBA" id="ARBA00022840"/>
    </source>
</evidence>
<dbReference type="PROSITE" id="PS50893">
    <property type="entry name" value="ABC_TRANSPORTER_2"/>
    <property type="match status" value="1"/>
</dbReference>
<sequence length="264" mass="29485">MIQIRNLCKTFNKNTINEKQVFDKLSLDIEDGDFVTIIGSNGAGKSTLLNMISGSLDKDSGIINIDGKDISDLKEYKRSKFIARVYQDPSFGTSPSMTILENLSMAINKGNRFGLSMGVSKKNIEYFKEILSELSLGLEDQLHTKVSLLSGGQRQALSLIMATIKNPDILLLDEHTAALDPKTSERIIELTGKIVEKKKITTFMITHNLNHAISMGNRLLMMHGGKVVLDIKEDEKKDLNIDKLLSYFEKIQSKDALSDRVIFS</sequence>
<dbReference type="SMART" id="SM00382">
    <property type="entry name" value="AAA"/>
    <property type="match status" value="1"/>
</dbReference>
<dbReference type="Pfam" id="PF00005">
    <property type="entry name" value="ABC_tran"/>
    <property type="match status" value="1"/>
</dbReference>
<evidence type="ECO:0000313" key="4">
    <source>
        <dbReference type="EMBL" id="WFD10738.1"/>
    </source>
</evidence>
<accession>A0ABY8EIQ5</accession>
<dbReference type="SUPFAM" id="SSF52540">
    <property type="entry name" value="P-loop containing nucleoside triphosphate hydrolases"/>
    <property type="match status" value="1"/>
</dbReference>
<dbReference type="PROSITE" id="PS00211">
    <property type="entry name" value="ABC_TRANSPORTER_1"/>
    <property type="match status" value="1"/>
</dbReference>
<dbReference type="GO" id="GO:0005524">
    <property type="term" value="F:ATP binding"/>
    <property type="evidence" value="ECO:0007669"/>
    <property type="project" value="UniProtKB-KW"/>
</dbReference>